<reference evidence="3 4" key="1">
    <citation type="submission" date="2018-12" db="EMBL/GenBank/DDBJ databases">
        <authorList>
            <person name="Tiukova I."/>
            <person name="Dainat J."/>
        </authorList>
    </citation>
    <scope>NUCLEOTIDE SEQUENCE [LARGE SCALE GENOMIC DNA]</scope>
</reference>
<dbReference type="Proteomes" id="UP000290900">
    <property type="component" value="Unassembled WGS sequence"/>
</dbReference>
<keyword evidence="4" id="KW-1185">Reference proteome</keyword>
<evidence type="ECO:0000256" key="1">
    <source>
        <dbReference type="SAM" id="MobiDB-lite"/>
    </source>
</evidence>
<dbReference type="InterPro" id="IPR018961">
    <property type="entry name" value="DnaJ_homolog_subfam-C_membr-28"/>
</dbReference>
<feature type="domain" description="DnaJ homologue subfamily C member 28 conserved" evidence="2">
    <location>
        <begin position="219"/>
        <end position="288"/>
    </location>
</feature>
<organism evidence="3 4">
    <name type="scientific">Brettanomyces naardenensis</name>
    <name type="common">Yeast</name>
    <dbReference type="NCBI Taxonomy" id="13370"/>
    <lineage>
        <taxon>Eukaryota</taxon>
        <taxon>Fungi</taxon>
        <taxon>Dikarya</taxon>
        <taxon>Ascomycota</taxon>
        <taxon>Saccharomycotina</taxon>
        <taxon>Pichiomycetes</taxon>
        <taxon>Pichiales</taxon>
        <taxon>Pichiaceae</taxon>
        <taxon>Brettanomyces</taxon>
    </lineage>
</organism>
<dbReference type="AlphaFoldDB" id="A0A448YN06"/>
<protein>
    <submittedName>
        <fullName evidence="3">DEKNAAC103538</fullName>
    </submittedName>
</protein>
<dbReference type="PANTHER" id="PTHR39394:SF1">
    <property type="entry name" value="DNAJ HOMOLOGUE SUBFAMILY C MEMBER 28 CONSERVED DOMAIN-CONTAINING PROTEIN"/>
    <property type="match status" value="1"/>
</dbReference>
<dbReference type="EMBL" id="CAACVR010000023">
    <property type="protein sequence ID" value="VEU22324.1"/>
    <property type="molecule type" value="Genomic_DNA"/>
</dbReference>
<evidence type="ECO:0000259" key="2">
    <source>
        <dbReference type="Pfam" id="PF09350"/>
    </source>
</evidence>
<dbReference type="InParanoid" id="A0A448YN06"/>
<evidence type="ECO:0000313" key="3">
    <source>
        <dbReference type="EMBL" id="VEU22324.1"/>
    </source>
</evidence>
<gene>
    <name evidence="3" type="ORF">BRENAR_LOCUS3055</name>
</gene>
<feature type="region of interest" description="Disordered" evidence="1">
    <location>
        <begin position="140"/>
        <end position="164"/>
    </location>
</feature>
<dbReference type="Pfam" id="PF09350">
    <property type="entry name" value="DJC28_CD"/>
    <property type="match status" value="1"/>
</dbReference>
<proteinExistence type="predicted"/>
<sequence length="449" mass="52105">MLPKVRWVSSIETLRYIHISTSVRKKITPDVKVKRKVQQGSMKERLEALEEQAYLSNPNSSELREPKSLEMSEDISGELREKLIKVTEKYPEEASSEHQRAISIAKLPSYADKNAREIAMSRPWNGQESGYDVASRMKHESSKPLKAKAMVSPKPVRKQQRLHNAREGALDYRLSKLSEKPKKKSEDDEWREMYKERLLGPAVLVSDTVTGLDNSIKSLADQRIMEARRRGDFKNIQRGKPLDKGFTTNGAYIDRTEYHLNRILKKQDAVPPWIEKQGSVDVEIEQFRRQLDQNWTLRAVSLVEELNPGLSKESLLVQMEQYSSGAGTLRSKLWERDQKGTFLSFKVHKLNDSIRGYNLQAPLASQRFYLDEDKELQKCYERVRPTLADSFRKYRMKEKKNQENQPTYRLFGRIGGQEIPVITDIPQMPTEPLRTTFWNMFKKNSGNKV</sequence>
<name>A0A448YN06_BRENA</name>
<evidence type="ECO:0000313" key="4">
    <source>
        <dbReference type="Proteomes" id="UP000290900"/>
    </source>
</evidence>
<dbReference type="PANTHER" id="PTHR39394">
    <property type="entry name" value="YALI0E31793P"/>
    <property type="match status" value="1"/>
</dbReference>
<dbReference type="OrthoDB" id="1922282at2759"/>
<accession>A0A448YN06</accession>